<dbReference type="SUPFAM" id="SSF53822">
    <property type="entry name" value="Periplasmic binding protein-like I"/>
    <property type="match status" value="1"/>
</dbReference>
<keyword evidence="1" id="KW-0732">Signal</keyword>
<proteinExistence type="predicted"/>
<dbReference type="InterPro" id="IPR028082">
    <property type="entry name" value="Peripla_BP_I"/>
</dbReference>
<evidence type="ECO:0000313" key="2">
    <source>
        <dbReference type="EMBL" id="KAK3911857.1"/>
    </source>
</evidence>
<dbReference type="Gene3D" id="3.40.50.2300">
    <property type="match status" value="1"/>
</dbReference>
<organism evidence="2 3">
    <name type="scientific">Frankliniella fusca</name>
    <dbReference type="NCBI Taxonomy" id="407009"/>
    <lineage>
        <taxon>Eukaryota</taxon>
        <taxon>Metazoa</taxon>
        <taxon>Ecdysozoa</taxon>
        <taxon>Arthropoda</taxon>
        <taxon>Hexapoda</taxon>
        <taxon>Insecta</taxon>
        <taxon>Pterygota</taxon>
        <taxon>Neoptera</taxon>
        <taxon>Paraneoptera</taxon>
        <taxon>Thysanoptera</taxon>
        <taxon>Terebrantia</taxon>
        <taxon>Thripoidea</taxon>
        <taxon>Thripidae</taxon>
        <taxon>Frankliniella</taxon>
    </lineage>
</organism>
<dbReference type="EMBL" id="JAHWGI010000287">
    <property type="protein sequence ID" value="KAK3911857.1"/>
    <property type="molecule type" value="Genomic_DNA"/>
</dbReference>
<comment type="caution">
    <text evidence="2">The sequence shown here is derived from an EMBL/GenBank/DDBJ whole genome shotgun (WGS) entry which is preliminary data.</text>
</comment>
<gene>
    <name evidence="2" type="ORF">KUF71_004537</name>
</gene>
<dbReference type="Proteomes" id="UP001219518">
    <property type="component" value="Unassembled WGS sequence"/>
</dbReference>
<keyword evidence="3" id="KW-1185">Reference proteome</keyword>
<reference evidence="2" key="1">
    <citation type="submission" date="2021-07" db="EMBL/GenBank/DDBJ databases">
        <authorList>
            <person name="Catto M.A."/>
            <person name="Jacobson A."/>
            <person name="Kennedy G."/>
            <person name="Labadie P."/>
            <person name="Hunt B.G."/>
            <person name="Srinivasan R."/>
        </authorList>
    </citation>
    <scope>NUCLEOTIDE SEQUENCE</scope>
    <source>
        <strain evidence="2">PL_HMW_Pooled</strain>
        <tissue evidence="2">Head</tissue>
    </source>
</reference>
<evidence type="ECO:0000256" key="1">
    <source>
        <dbReference type="SAM" id="SignalP"/>
    </source>
</evidence>
<evidence type="ECO:0000313" key="3">
    <source>
        <dbReference type="Proteomes" id="UP001219518"/>
    </source>
</evidence>
<reference evidence="2" key="2">
    <citation type="journal article" date="2023" name="BMC Genomics">
        <title>Pest status, molecular evolution, and epigenetic factors derived from the genome assembly of Frankliniella fusca, a thysanopteran phytovirus vector.</title>
        <authorList>
            <person name="Catto M.A."/>
            <person name="Labadie P.E."/>
            <person name="Jacobson A.L."/>
            <person name="Kennedy G.G."/>
            <person name="Srinivasan R."/>
            <person name="Hunt B.G."/>
        </authorList>
    </citation>
    <scope>NUCLEOTIDE SEQUENCE</scope>
    <source>
        <strain evidence="2">PL_HMW_Pooled</strain>
    </source>
</reference>
<feature type="signal peptide" evidence="1">
    <location>
        <begin position="1"/>
        <end position="22"/>
    </location>
</feature>
<feature type="chain" id="PRO_5042101519" evidence="1">
    <location>
        <begin position="23"/>
        <end position="116"/>
    </location>
</feature>
<protein>
    <submittedName>
        <fullName evidence="2">UPF0753 protein</fullName>
    </submittedName>
</protein>
<dbReference type="AlphaFoldDB" id="A0AAE1LBA7"/>
<accession>A0AAE1LBA7</accession>
<sequence>MRPAPLVAALALLLALAARGAATTTTLNLALIAPGQGNNDRNLPHILPAMDLAIRAVSHPAHGILPGWSISLRHRDSQCSSTYGPLAAFDFVMNKTVGEYPRRREEHGEGRGSRGK</sequence>
<name>A0AAE1LBA7_9NEOP</name>